<gene>
    <name evidence="1" type="ORF">A9Y76_14115</name>
</gene>
<evidence type="ECO:0000313" key="2">
    <source>
        <dbReference type="Proteomes" id="UP000078572"/>
    </source>
</evidence>
<dbReference type="OrthoDB" id="6165634at2"/>
<dbReference type="GeneID" id="61527153"/>
<proteinExistence type="predicted"/>
<sequence length="145" mass="16811">MAKLTREQIIAIEDELAVPYGMVRLMCDGYRVDIHVSQVKPLKYELMVYVNGEWKGSWVKGDCEEAKRFMRPMHRHKYTTEFRTGMTKVYGVRRVRKEIPDLDAKVTHYSPTWSSAKPMLRHFAKTCGDIQLVCIGYPKPEAKAA</sequence>
<evidence type="ECO:0000313" key="1">
    <source>
        <dbReference type="EMBL" id="ANJ73530.1"/>
    </source>
</evidence>
<protein>
    <submittedName>
        <fullName evidence="1">Uncharacterized protein</fullName>
    </submittedName>
</protein>
<dbReference type="Proteomes" id="UP000078572">
    <property type="component" value="Chromosome 1"/>
</dbReference>
<reference evidence="2" key="1">
    <citation type="submission" date="2016-06" db="EMBL/GenBank/DDBJ databases">
        <authorList>
            <person name="Xu Y."/>
            <person name="Nagy A."/>
            <person name="Yan X."/>
            <person name="Kim S.W."/>
            <person name="Haley B."/>
            <person name="Liu N.T."/>
            <person name="Nou X."/>
        </authorList>
    </citation>
    <scope>NUCLEOTIDE SEQUENCE [LARGE SCALE GENOMIC DNA]</scope>
    <source>
        <strain evidence="2">ATCC 49129</strain>
    </source>
</reference>
<keyword evidence="2" id="KW-1185">Reference proteome</keyword>
<dbReference type="AlphaFoldDB" id="A0A191ZZB1"/>
<organism evidence="1 2">
    <name type="scientific">Ralstonia insidiosa</name>
    <dbReference type="NCBI Taxonomy" id="190721"/>
    <lineage>
        <taxon>Bacteria</taxon>
        <taxon>Pseudomonadati</taxon>
        <taxon>Pseudomonadota</taxon>
        <taxon>Betaproteobacteria</taxon>
        <taxon>Burkholderiales</taxon>
        <taxon>Burkholderiaceae</taxon>
        <taxon>Ralstonia</taxon>
    </lineage>
</organism>
<dbReference type="EMBL" id="CP016022">
    <property type="protein sequence ID" value="ANJ73530.1"/>
    <property type="molecule type" value="Genomic_DNA"/>
</dbReference>
<accession>A0A191ZZB1</accession>
<name>A0A191ZZB1_9RALS</name>
<dbReference type="RefSeq" id="WP_064804969.1">
    <property type="nucleotide sequence ID" value="NZ_CP016022.1"/>
</dbReference>